<dbReference type="PIRSF" id="PIRSF005572">
    <property type="entry name" value="NifS"/>
    <property type="match status" value="1"/>
</dbReference>
<evidence type="ECO:0000256" key="2">
    <source>
        <dbReference type="ARBA" id="ARBA00006490"/>
    </source>
</evidence>
<reference evidence="12" key="1">
    <citation type="journal article" date="2021" name="PeerJ">
        <title>Extensive microbial diversity within the chicken gut microbiome revealed by metagenomics and culture.</title>
        <authorList>
            <person name="Gilroy R."/>
            <person name="Ravi A."/>
            <person name="Getino M."/>
            <person name="Pursley I."/>
            <person name="Horton D.L."/>
            <person name="Alikhan N.F."/>
            <person name="Baker D."/>
            <person name="Gharbi K."/>
            <person name="Hall N."/>
            <person name="Watson M."/>
            <person name="Adriaenssens E.M."/>
            <person name="Foster-Nyarko E."/>
            <person name="Jarju S."/>
            <person name="Secka A."/>
            <person name="Antonio M."/>
            <person name="Oren A."/>
            <person name="Chaudhuri R.R."/>
            <person name="La Ragione R."/>
            <person name="Hildebrand F."/>
            <person name="Pallen M.J."/>
        </authorList>
    </citation>
    <scope>NUCLEOTIDE SEQUENCE</scope>
    <source>
        <strain evidence="12">ChiGjej5B5-7349</strain>
    </source>
</reference>
<dbReference type="GO" id="GO:0046872">
    <property type="term" value="F:metal ion binding"/>
    <property type="evidence" value="ECO:0007669"/>
    <property type="project" value="UniProtKB-KW"/>
</dbReference>
<evidence type="ECO:0000256" key="8">
    <source>
        <dbReference type="ARBA" id="ARBA00023014"/>
    </source>
</evidence>
<evidence type="ECO:0000313" key="12">
    <source>
        <dbReference type="EMBL" id="HJG79023.1"/>
    </source>
</evidence>
<evidence type="ECO:0000256" key="10">
    <source>
        <dbReference type="RuleBase" id="RU004504"/>
    </source>
</evidence>
<evidence type="ECO:0000256" key="1">
    <source>
        <dbReference type="ARBA" id="ARBA00001933"/>
    </source>
</evidence>
<keyword evidence="7" id="KW-0408">Iron</keyword>
<dbReference type="SUPFAM" id="SSF53383">
    <property type="entry name" value="PLP-dependent transferases"/>
    <property type="match status" value="1"/>
</dbReference>
<dbReference type="PROSITE" id="PS00595">
    <property type="entry name" value="AA_TRANSFER_CLASS_5"/>
    <property type="match status" value="1"/>
</dbReference>
<evidence type="ECO:0000256" key="7">
    <source>
        <dbReference type="ARBA" id="ARBA00023004"/>
    </source>
</evidence>
<comment type="similarity">
    <text evidence="2">Belongs to the class-V pyridoxal-phosphate-dependent aminotransferase family. NifS/IscS subfamily.</text>
</comment>
<dbReference type="PANTHER" id="PTHR11601:SF34">
    <property type="entry name" value="CYSTEINE DESULFURASE"/>
    <property type="match status" value="1"/>
</dbReference>
<accession>A0A921MBJ3</accession>
<protein>
    <recommendedName>
        <fullName evidence="3">cysteine desulfurase</fullName>
        <ecNumber evidence="3">2.8.1.7</ecNumber>
    </recommendedName>
</protein>
<evidence type="ECO:0000256" key="6">
    <source>
        <dbReference type="ARBA" id="ARBA00022898"/>
    </source>
</evidence>
<dbReference type="AlphaFoldDB" id="A0A921MBJ3"/>
<gene>
    <name evidence="12" type="ORF">K8V08_01265</name>
</gene>
<dbReference type="InterPro" id="IPR015421">
    <property type="entry name" value="PyrdxlP-dep_Trfase_major"/>
</dbReference>
<proteinExistence type="inferred from homology"/>
<evidence type="ECO:0000256" key="3">
    <source>
        <dbReference type="ARBA" id="ARBA00012239"/>
    </source>
</evidence>
<dbReference type="EC" id="2.8.1.7" evidence="3"/>
<sequence>MRAYFDHAATSPLTDEVLGTYTDELRRIGNASSQHAEGQAARVRLESARRRLAQAVGAEPAQVVFTSGGTEADNLAVKGIHAARIAEDPRRTRVLVSTIEHHAILESAEHLESQGATVEWLEVDRAGRVDPQAVADVIARDPESVSLVSVMLANNEIGTVQPIARIAQIAHAHGVPVHTDAVQALGQVPVDFAALGVDALSITAHKVGGPVGVGALVLGRTLTPVPVLHGGGQERSVRSGTLDVAGAAAFAHAAERATARLTDGTTARMAALRDRLAAGLLDTVPDAVLTGGDLDGDIDGLPARLPGNVHVVLPGCEGASLLFLLDAAGFATSTGSACQAGVARPSHVLLACGFDEEQSRSAQRFTLGPETTQQQVDALLAALPEAVERSRQAGLVGAGGAR</sequence>
<reference evidence="12" key="2">
    <citation type="submission" date="2021-09" db="EMBL/GenBank/DDBJ databases">
        <authorList>
            <person name="Gilroy R."/>
        </authorList>
    </citation>
    <scope>NUCLEOTIDE SEQUENCE</scope>
    <source>
        <strain evidence="12">ChiGjej5B5-7349</strain>
    </source>
</reference>
<dbReference type="PANTHER" id="PTHR11601">
    <property type="entry name" value="CYSTEINE DESULFURYLASE FAMILY MEMBER"/>
    <property type="match status" value="1"/>
</dbReference>
<dbReference type="InterPro" id="IPR015422">
    <property type="entry name" value="PyrdxlP-dep_Trfase_small"/>
</dbReference>
<dbReference type="FunFam" id="3.40.640.10:FF:000084">
    <property type="entry name" value="IscS-like cysteine desulfurase"/>
    <property type="match status" value="1"/>
</dbReference>
<name>A0A921MBJ3_9MICO</name>
<dbReference type="Pfam" id="PF00266">
    <property type="entry name" value="Aminotran_5"/>
    <property type="match status" value="1"/>
</dbReference>
<comment type="cofactor">
    <cofactor evidence="1 10">
        <name>pyridoxal 5'-phosphate</name>
        <dbReference type="ChEBI" id="CHEBI:597326"/>
    </cofactor>
</comment>
<dbReference type="Proteomes" id="UP000784435">
    <property type="component" value="Unassembled WGS sequence"/>
</dbReference>
<evidence type="ECO:0000256" key="9">
    <source>
        <dbReference type="ARBA" id="ARBA00050776"/>
    </source>
</evidence>
<dbReference type="GO" id="GO:0051536">
    <property type="term" value="F:iron-sulfur cluster binding"/>
    <property type="evidence" value="ECO:0007669"/>
    <property type="project" value="UniProtKB-KW"/>
</dbReference>
<feature type="domain" description="Aminotransferase class V" evidence="11">
    <location>
        <begin position="4"/>
        <end position="379"/>
    </location>
</feature>
<dbReference type="EMBL" id="DYUK01000025">
    <property type="protein sequence ID" value="HJG79023.1"/>
    <property type="molecule type" value="Genomic_DNA"/>
</dbReference>
<keyword evidence="5" id="KW-0479">Metal-binding</keyword>
<organism evidence="12 13">
    <name type="scientific">Brevibacterium senegalense</name>
    <dbReference type="NCBI Taxonomy" id="1033736"/>
    <lineage>
        <taxon>Bacteria</taxon>
        <taxon>Bacillati</taxon>
        <taxon>Actinomycetota</taxon>
        <taxon>Actinomycetes</taxon>
        <taxon>Micrococcales</taxon>
        <taxon>Brevibacteriaceae</taxon>
        <taxon>Brevibacterium</taxon>
    </lineage>
</organism>
<dbReference type="InterPro" id="IPR015424">
    <property type="entry name" value="PyrdxlP-dep_Trfase"/>
</dbReference>
<evidence type="ECO:0000313" key="13">
    <source>
        <dbReference type="Proteomes" id="UP000784435"/>
    </source>
</evidence>
<dbReference type="Gene3D" id="3.90.1150.10">
    <property type="entry name" value="Aspartate Aminotransferase, domain 1"/>
    <property type="match status" value="1"/>
</dbReference>
<evidence type="ECO:0000256" key="4">
    <source>
        <dbReference type="ARBA" id="ARBA00022679"/>
    </source>
</evidence>
<keyword evidence="6" id="KW-0663">Pyridoxal phosphate</keyword>
<dbReference type="InterPro" id="IPR016454">
    <property type="entry name" value="Cysteine_dSase"/>
</dbReference>
<evidence type="ECO:0000256" key="5">
    <source>
        <dbReference type="ARBA" id="ARBA00022723"/>
    </source>
</evidence>
<comment type="catalytic activity">
    <reaction evidence="9">
        <text>(sulfur carrier)-H + L-cysteine = (sulfur carrier)-SH + L-alanine</text>
        <dbReference type="Rhea" id="RHEA:43892"/>
        <dbReference type="Rhea" id="RHEA-COMP:14737"/>
        <dbReference type="Rhea" id="RHEA-COMP:14739"/>
        <dbReference type="ChEBI" id="CHEBI:29917"/>
        <dbReference type="ChEBI" id="CHEBI:35235"/>
        <dbReference type="ChEBI" id="CHEBI:57972"/>
        <dbReference type="ChEBI" id="CHEBI:64428"/>
        <dbReference type="EC" id="2.8.1.7"/>
    </reaction>
</comment>
<dbReference type="InterPro" id="IPR020578">
    <property type="entry name" value="Aminotrans_V_PyrdxlP_BS"/>
</dbReference>
<dbReference type="Gene3D" id="1.10.260.50">
    <property type="match status" value="1"/>
</dbReference>
<dbReference type="Gene3D" id="3.40.640.10">
    <property type="entry name" value="Type I PLP-dependent aspartate aminotransferase-like (Major domain)"/>
    <property type="match status" value="1"/>
</dbReference>
<dbReference type="InterPro" id="IPR000192">
    <property type="entry name" value="Aminotrans_V_dom"/>
</dbReference>
<keyword evidence="4" id="KW-0808">Transferase</keyword>
<evidence type="ECO:0000259" key="11">
    <source>
        <dbReference type="Pfam" id="PF00266"/>
    </source>
</evidence>
<keyword evidence="8" id="KW-0411">Iron-sulfur</keyword>
<comment type="caution">
    <text evidence="12">The sequence shown here is derived from an EMBL/GenBank/DDBJ whole genome shotgun (WGS) entry which is preliminary data.</text>
</comment>
<dbReference type="GO" id="GO:0031071">
    <property type="term" value="F:cysteine desulfurase activity"/>
    <property type="evidence" value="ECO:0007669"/>
    <property type="project" value="UniProtKB-EC"/>
</dbReference>